<gene>
    <name evidence="2" type="ORF">EKD16_10740</name>
</gene>
<evidence type="ECO:0000313" key="3">
    <source>
        <dbReference type="Proteomes" id="UP000292235"/>
    </source>
</evidence>
<organism evidence="2 3">
    <name type="scientific">Streptomonospora litoralis</name>
    <dbReference type="NCBI Taxonomy" id="2498135"/>
    <lineage>
        <taxon>Bacteria</taxon>
        <taxon>Bacillati</taxon>
        <taxon>Actinomycetota</taxon>
        <taxon>Actinomycetes</taxon>
        <taxon>Streptosporangiales</taxon>
        <taxon>Nocardiopsidaceae</taxon>
        <taxon>Streptomonospora</taxon>
    </lineage>
</organism>
<dbReference type="Gene3D" id="1.20.120.450">
    <property type="entry name" value="dinb family like domain"/>
    <property type="match status" value="1"/>
</dbReference>
<accession>A0A4P6Q500</accession>
<evidence type="ECO:0000313" key="2">
    <source>
        <dbReference type="EMBL" id="QBI53934.1"/>
    </source>
</evidence>
<reference evidence="2 3" key="1">
    <citation type="submission" date="2019-02" db="EMBL/GenBank/DDBJ databases">
        <authorList>
            <person name="Khodamoradi S."/>
            <person name="Hahnke R.L."/>
            <person name="Kaempfer P."/>
            <person name="Schumann P."/>
            <person name="Rohde M."/>
            <person name="Steinert M."/>
            <person name="Luzhetskyy A."/>
            <person name="Wink J."/>
            <person name="Ruckert C."/>
        </authorList>
    </citation>
    <scope>NUCLEOTIDE SEQUENCE [LARGE SCALE GENOMIC DNA]</scope>
    <source>
        <strain evidence="2 3">M2</strain>
    </source>
</reference>
<dbReference type="KEGG" id="strr:EKD16_10740"/>
<sequence length="272" mass="28631">MGTVHHDRLCDHLLAQAELLGSHVTAADLDLPVPTCPGWAVRNLVRHVGGGHMWAEETVRTRASGPVSDDPVREVFGLPGEPGSTGGPDEGAALAAWLAAGAARLVATLREAGPDAAVWTPVPGVQRSGFYARRFAHETAVHRADAALALGVGFDLDDELAVDGVDEWMELESLPGMLEARPDKRDLPGTGRVLAFRAAGPGGEALADWRVDLTGTAISCSRGRGPAAVTVVGPPSELLLVLMRRRSPQAGTVDVQGDADLLGFWLERVAWT</sequence>
<dbReference type="RefSeq" id="WP_131098210.1">
    <property type="nucleotide sequence ID" value="NZ_CP036455.1"/>
</dbReference>
<evidence type="ECO:0000259" key="1">
    <source>
        <dbReference type="Pfam" id="PF11716"/>
    </source>
</evidence>
<dbReference type="AlphaFoldDB" id="A0A4P6Q500"/>
<dbReference type="PANTHER" id="PTHR40758:SF1">
    <property type="entry name" value="CONSERVED PROTEIN"/>
    <property type="match status" value="1"/>
</dbReference>
<dbReference type="GO" id="GO:0005886">
    <property type="term" value="C:plasma membrane"/>
    <property type="evidence" value="ECO:0007669"/>
    <property type="project" value="TreeGrafter"/>
</dbReference>
<dbReference type="EMBL" id="CP036455">
    <property type="protein sequence ID" value="QBI53934.1"/>
    <property type="molecule type" value="Genomic_DNA"/>
</dbReference>
<dbReference type="PANTHER" id="PTHR40758">
    <property type="entry name" value="CONSERVED PROTEIN"/>
    <property type="match status" value="1"/>
</dbReference>
<dbReference type="GO" id="GO:0046872">
    <property type="term" value="F:metal ion binding"/>
    <property type="evidence" value="ECO:0007669"/>
    <property type="project" value="InterPro"/>
</dbReference>
<dbReference type="NCBIfam" id="TIGR03083">
    <property type="entry name" value="maleylpyruvate isomerase family mycothiol-dependent enzyme"/>
    <property type="match status" value="1"/>
</dbReference>
<name>A0A4P6Q500_9ACTN</name>
<proteinExistence type="predicted"/>
<dbReference type="InterPro" id="IPR017517">
    <property type="entry name" value="Maleyloyr_isom"/>
</dbReference>
<keyword evidence="3" id="KW-1185">Reference proteome</keyword>
<dbReference type="Proteomes" id="UP000292235">
    <property type="component" value="Chromosome"/>
</dbReference>
<feature type="domain" description="Mycothiol-dependent maleylpyruvate isomerase metal-binding" evidence="1">
    <location>
        <begin position="14"/>
        <end position="147"/>
    </location>
</feature>
<dbReference type="SUPFAM" id="SSF109854">
    <property type="entry name" value="DinB/YfiT-like putative metalloenzymes"/>
    <property type="match status" value="1"/>
</dbReference>
<dbReference type="InterPro" id="IPR034660">
    <property type="entry name" value="DinB/YfiT-like"/>
</dbReference>
<dbReference type="InterPro" id="IPR024344">
    <property type="entry name" value="MDMPI_metal-binding"/>
</dbReference>
<dbReference type="OrthoDB" id="3671213at2"/>
<protein>
    <recommendedName>
        <fullName evidence="1">Mycothiol-dependent maleylpyruvate isomerase metal-binding domain-containing protein</fullName>
    </recommendedName>
</protein>
<dbReference type="Pfam" id="PF11716">
    <property type="entry name" value="MDMPI_N"/>
    <property type="match status" value="1"/>
</dbReference>